<dbReference type="AlphaFoldDB" id="A0AAN9GGE9"/>
<dbReference type="Proteomes" id="UP001374579">
    <property type="component" value="Unassembled WGS sequence"/>
</dbReference>
<comment type="caution">
    <text evidence="4">The sequence shown here is derived from an EMBL/GenBank/DDBJ whole genome shotgun (WGS) entry which is preliminary data.</text>
</comment>
<dbReference type="Pfam" id="PF01250">
    <property type="entry name" value="Ribosomal_S6"/>
    <property type="match status" value="1"/>
</dbReference>
<organism evidence="4 5">
    <name type="scientific">Littorina saxatilis</name>
    <dbReference type="NCBI Taxonomy" id="31220"/>
    <lineage>
        <taxon>Eukaryota</taxon>
        <taxon>Metazoa</taxon>
        <taxon>Spiralia</taxon>
        <taxon>Lophotrochozoa</taxon>
        <taxon>Mollusca</taxon>
        <taxon>Gastropoda</taxon>
        <taxon>Caenogastropoda</taxon>
        <taxon>Littorinimorpha</taxon>
        <taxon>Littorinoidea</taxon>
        <taxon>Littorinidae</taxon>
        <taxon>Littorina</taxon>
    </lineage>
</organism>
<evidence type="ECO:0000313" key="4">
    <source>
        <dbReference type="EMBL" id="KAK7106924.1"/>
    </source>
</evidence>
<dbReference type="PANTHER" id="PTHR21011">
    <property type="entry name" value="MITOCHONDRIAL 28S RIBOSOMAL PROTEIN S6"/>
    <property type="match status" value="1"/>
</dbReference>
<keyword evidence="5" id="KW-1185">Reference proteome</keyword>
<dbReference type="Gene3D" id="3.30.70.60">
    <property type="match status" value="1"/>
</dbReference>
<dbReference type="GO" id="GO:0003735">
    <property type="term" value="F:structural constituent of ribosome"/>
    <property type="evidence" value="ECO:0007669"/>
    <property type="project" value="InterPro"/>
</dbReference>
<name>A0AAN9GGE9_9CAEN</name>
<dbReference type="SUPFAM" id="SSF54995">
    <property type="entry name" value="Ribosomal protein S6"/>
    <property type="match status" value="1"/>
</dbReference>
<dbReference type="InterPro" id="IPR014717">
    <property type="entry name" value="Transl_elong_EF1B/ribsomal_bS6"/>
</dbReference>
<dbReference type="GO" id="GO:0006412">
    <property type="term" value="P:translation"/>
    <property type="evidence" value="ECO:0007669"/>
    <property type="project" value="InterPro"/>
</dbReference>
<evidence type="ECO:0000256" key="1">
    <source>
        <dbReference type="ARBA" id="ARBA00009512"/>
    </source>
</evidence>
<dbReference type="GO" id="GO:0005763">
    <property type="term" value="C:mitochondrial small ribosomal subunit"/>
    <property type="evidence" value="ECO:0007669"/>
    <property type="project" value="TreeGrafter"/>
</dbReference>
<gene>
    <name evidence="4" type="ORF">V1264_014944</name>
</gene>
<evidence type="ECO:0000256" key="3">
    <source>
        <dbReference type="ARBA" id="ARBA00035365"/>
    </source>
</evidence>
<reference evidence="4 5" key="1">
    <citation type="submission" date="2024-02" db="EMBL/GenBank/DDBJ databases">
        <title>Chromosome-scale genome assembly of the rough periwinkle Littorina saxatilis.</title>
        <authorList>
            <person name="De Jode A."/>
            <person name="Faria R."/>
            <person name="Formenti G."/>
            <person name="Sims Y."/>
            <person name="Smith T.P."/>
            <person name="Tracey A."/>
            <person name="Wood J.M.D."/>
            <person name="Zagrodzka Z.B."/>
            <person name="Johannesson K."/>
            <person name="Butlin R.K."/>
            <person name="Leder E.H."/>
        </authorList>
    </citation>
    <scope>NUCLEOTIDE SEQUENCE [LARGE SCALE GENOMIC DNA]</scope>
    <source>
        <strain evidence="4">Snail1</strain>
        <tissue evidence="4">Muscle</tissue>
    </source>
</reference>
<evidence type="ECO:0000256" key="2">
    <source>
        <dbReference type="ARBA" id="ARBA00035170"/>
    </source>
</evidence>
<dbReference type="InterPro" id="IPR000529">
    <property type="entry name" value="Ribosomal_bS6"/>
</dbReference>
<accession>A0AAN9GGE9</accession>
<dbReference type="PANTHER" id="PTHR21011:SF1">
    <property type="entry name" value="SMALL RIBOSOMAL SUBUNIT PROTEIN BS6M"/>
    <property type="match status" value="1"/>
</dbReference>
<dbReference type="EMBL" id="JBAMIC010000004">
    <property type="protein sequence ID" value="KAK7106924.1"/>
    <property type="molecule type" value="Genomic_DNA"/>
</dbReference>
<comment type="similarity">
    <text evidence="1">Belongs to the bacterial ribosomal protein bS6 family.</text>
</comment>
<protein>
    <recommendedName>
        <fullName evidence="2">Small ribosomal subunit protein bS6m</fullName>
    </recommendedName>
    <alternativeName>
        <fullName evidence="3">28S ribosomal protein S6, mitochondrial</fullName>
    </alternativeName>
</protein>
<proteinExistence type="inferred from homology"/>
<dbReference type="InterPro" id="IPR035980">
    <property type="entry name" value="Ribosomal_bS6_sf"/>
</dbReference>
<dbReference type="CDD" id="cd15465">
    <property type="entry name" value="bS6_mito"/>
    <property type="match status" value="1"/>
</dbReference>
<evidence type="ECO:0000313" key="5">
    <source>
        <dbReference type="Proteomes" id="UP001374579"/>
    </source>
</evidence>
<dbReference type="NCBIfam" id="TIGR00166">
    <property type="entry name" value="S6"/>
    <property type="match status" value="1"/>
</dbReference>
<dbReference type="GO" id="GO:0070181">
    <property type="term" value="F:small ribosomal subunit rRNA binding"/>
    <property type="evidence" value="ECO:0007669"/>
    <property type="project" value="TreeGrafter"/>
</dbReference>
<sequence length="143" mass="16734">MPGYEMSLIVKSLQRPEVASVLRRSCATILERGGIIRNMENLGHKTLPYKISLHGHRHTTGNYFLVHFDSPTNILPEVKDELKRDVDVVRHNIFSTEDHFRRPCLRGPCQFGELPNPDHERRVWKFRTLKKLHLTKKEVENLT</sequence>